<reference evidence="2" key="1">
    <citation type="journal article" date="2019" name="Int. J. Syst. Evol. Microbiol.">
        <title>The Global Catalogue of Microorganisms (GCM) 10K type strain sequencing project: providing services to taxonomists for standard genome sequencing and annotation.</title>
        <authorList>
            <consortium name="The Broad Institute Genomics Platform"/>
            <consortium name="The Broad Institute Genome Sequencing Center for Infectious Disease"/>
            <person name="Wu L."/>
            <person name="Ma J."/>
        </authorList>
    </citation>
    <scope>NUCLEOTIDE SEQUENCE [LARGE SCALE GENOMIC DNA]</scope>
    <source>
        <strain evidence="2">JCM 18657</strain>
    </source>
</reference>
<evidence type="ECO:0000313" key="1">
    <source>
        <dbReference type="EMBL" id="MFC7749968.1"/>
    </source>
</evidence>
<dbReference type="Proteomes" id="UP001596528">
    <property type="component" value="Unassembled WGS sequence"/>
</dbReference>
<accession>A0ABW2V6K7</accession>
<evidence type="ECO:0000313" key="2">
    <source>
        <dbReference type="Proteomes" id="UP001596528"/>
    </source>
</evidence>
<proteinExistence type="predicted"/>
<protein>
    <submittedName>
        <fullName evidence="1">DUF3055 domain-containing protein</fullName>
    </submittedName>
</protein>
<dbReference type="Pfam" id="PF11256">
    <property type="entry name" value="SAV0927-like"/>
    <property type="match status" value="1"/>
</dbReference>
<keyword evidence="2" id="KW-1185">Reference proteome</keyword>
<organism evidence="1 2">
    <name type="scientific">Paenibacillus thermoaerophilus</name>
    <dbReference type="NCBI Taxonomy" id="1215385"/>
    <lineage>
        <taxon>Bacteria</taxon>
        <taxon>Bacillati</taxon>
        <taxon>Bacillota</taxon>
        <taxon>Bacilli</taxon>
        <taxon>Bacillales</taxon>
        <taxon>Paenibacillaceae</taxon>
        <taxon>Paenibacillus</taxon>
    </lineage>
</organism>
<gene>
    <name evidence="1" type="ORF">ACFQWB_08435</name>
</gene>
<dbReference type="EMBL" id="JBHTGQ010000018">
    <property type="protein sequence ID" value="MFC7749968.1"/>
    <property type="molecule type" value="Genomic_DNA"/>
</dbReference>
<comment type="caution">
    <text evidence="1">The sequence shown here is derived from an EMBL/GenBank/DDBJ whole genome shotgun (WGS) entry which is preliminary data.</text>
</comment>
<dbReference type="InterPro" id="IPR021415">
    <property type="entry name" value="SAV0927-like"/>
</dbReference>
<dbReference type="RefSeq" id="WP_138788253.1">
    <property type="nucleotide sequence ID" value="NZ_JBHTGQ010000018.1"/>
</dbReference>
<name>A0ABW2V6K7_9BACL</name>
<sequence length="98" mass="11187">MTDQFDFLYDTTEDTTTRFVCFITESLNRFDLAITNTNRFYGKKMVTNLQNGKTAIIGPDDLKEEGYVAYAFGLTDEEGEELQTFLEQIVGSVNFTDL</sequence>